<sequence>MLQRKIPPVQPFILTSLWLLVLLVLPLVSAEMTWETRTGSPNSSRTVNGESERIIGGYPCRRPWQVGLFRGGQLHCGGVLIDKSWVLSAAHCYKPGLLRVRLGEYNIRRLDWTEQLKLSSKVIYHPSYNPRTKDNDLMLIKLLNPACLNKNVQTLELTTSCPVTNTECEVSGWGTTISPGAMYPSILHCVGVNIVDQAYCESVSTGLVTNNMVCAGHYGGREDSCYGDSGGPLVCNGKLQGIVSWGPEVCGDPERPGIYVNVCKFIRWIRDTIRNN</sequence>
<proteinExistence type="inferred from homology"/>
<evidence type="ECO:0000256" key="2">
    <source>
        <dbReference type="ARBA" id="ARBA00022670"/>
    </source>
</evidence>
<evidence type="ECO:0000256" key="7">
    <source>
        <dbReference type="SAM" id="SignalP"/>
    </source>
</evidence>
<dbReference type="SMART" id="SM00020">
    <property type="entry name" value="Tryp_SPc"/>
    <property type="match status" value="1"/>
</dbReference>
<dbReference type="InParanoid" id="A0A1U8D8B6"/>
<dbReference type="RefSeq" id="XP_014373969.2">
    <property type="nucleotide sequence ID" value="XM_014518483.2"/>
</dbReference>
<dbReference type="FunFam" id="2.40.10.10:FF:000010">
    <property type="entry name" value="Kallikrein related peptidase 11"/>
    <property type="match status" value="1"/>
</dbReference>
<dbReference type="Proteomes" id="UP000189705">
    <property type="component" value="Unplaced"/>
</dbReference>
<dbReference type="STRING" id="38654.A0A1U8D8B6"/>
<evidence type="ECO:0000313" key="9">
    <source>
        <dbReference type="Proteomes" id="UP000189705"/>
    </source>
</evidence>
<dbReference type="PROSITE" id="PS00134">
    <property type="entry name" value="TRYPSIN_HIS"/>
    <property type="match status" value="1"/>
</dbReference>
<dbReference type="PROSITE" id="PS50240">
    <property type="entry name" value="TRYPSIN_DOM"/>
    <property type="match status" value="1"/>
</dbReference>
<dbReference type="InterPro" id="IPR018114">
    <property type="entry name" value="TRYPSIN_HIS"/>
</dbReference>
<dbReference type="GeneID" id="102369547"/>
<dbReference type="AlphaFoldDB" id="A0A1U8D8B6"/>
<keyword evidence="2 6" id="KW-0645">Protease</keyword>
<feature type="domain" description="Peptidase S1" evidence="8">
    <location>
        <begin position="54"/>
        <end position="274"/>
    </location>
</feature>
<dbReference type="Pfam" id="PF00089">
    <property type="entry name" value="Trypsin"/>
    <property type="match status" value="1"/>
</dbReference>
<dbReference type="PANTHER" id="PTHR24271:SF48">
    <property type="entry name" value="KALLIKREIN-14"/>
    <property type="match status" value="1"/>
</dbReference>
<keyword evidence="4 6" id="KW-0720">Serine protease</keyword>
<comment type="similarity">
    <text evidence="1">Belongs to the peptidase S1 family. Snake venom subfamily.</text>
</comment>
<keyword evidence="9" id="KW-1185">Reference proteome</keyword>
<feature type="chain" id="PRO_5018048111" evidence="7">
    <location>
        <begin position="31"/>
        <end position="276"/>
    </location>
</feature>
<dbReference type="InterPro" id="IPR043504">
    <property type="entry name" value="Peptidase_S1_PA_chymotrypsin"/>
</dbReference>
<keyword evidence="5" id="KW-1015">Disulfide bond</keyword>
<reference evidence="10" key="1">
    <citation type="submission" date="2025-08" db="UniProtKB">
        <authorList>
            <consortium name="RefSeq"/>
        </authorList>
    </citation>
    <scope>IDENTIFICATION</scope>
</reference>
<dbReference type="InterPro" id="IPR009003">
    <property type="entry name" value="Peptidase_S1_PA"/>
</dbReference>
<evidence type="ECO:0000256" key="3">
    <source>
        <dbReference type="ARBA" id="ARBA00022801"/>
    </source>
</evidence>
<feature type="signal peptide" evidence="7">
    <location>
        <begin position="1"/>
        <end position="30"/>
    </location>
</feature>
<dbReference type="InterPro" id="IPR033116">
    <property type="entry name" value="TRYPSIN_SER"/>
</dbReference>
<keyword evidence="7" id="KW-0732">Signal</keyword>
<evidence type="ECO:0000256" key="1">
    <source>
        <dbReference type="ARBA" id="ARBA00009228"/>
    </source>
</evidence>
<dbReference type="PRINTS" id="PR00722">
    <property type="entry name" value="CHYMOTRYPSIN"/>
</dbReference>
<dbReference type="GO" id="GO:0030141">
    <property type="term" value="C:secretory granule"/>
    <property type="evidence" value="ECO:0007669"/>
    <property type="project" value="TreeGrafter"/>
</dbReference>
<evidence type="ECO:0000256" key="6">
    <source>
        <dbReference type="RuleBase" id="RU363034"/>
    </source>
</evidence>
<keyword evidence="3 6" id="KW-0378">Hydrolase</keyword>
<evidence type="ECO:0000256" key="4">
    <source>
        <dbReference type="ARBA" id="ARBA00022825"/>
    </source>
</evidence>
<protein>
    <submittedName>
        <fullName evidence="10">Trypsin-like</fullName>
    </submittedName>
</protein>
<gene>
    <name evidence="10" type="primary">LOC102369547</name>
</gene>
<dbReference type="SUPFAM" id="SSF50494">
    <property type="entry name" value="Trypsin-like serine proteases"/>
    <property type="match status" value="1"/>
</dbReference>
<dbReference type="GO" id="GO:0004252">
    <property type="term" value="F:serine-type endopeptidase activity"/>
    <property type="evidence" value="ECO:0007669"/>
    <property type="project" value="InterPro"/>
</dbReference>
<dbReference type="Gene3D" id="2.40.10.10">
    <property type="entry name" value="Trypsin-like serine proteases"/>
    <property type="match status" value="2"/>
</dbReference>
<evidence type="ECO:0000313" key="10">
    <source>
        <dbReference type="RefSeq" id="XP_014373969.2"/>
    </source>
</evidence>
<dbReference type="InterPro" id="IPR001314">
    <property type="entry name" value="Peptidase_S1A"/>
</dbReference>
<evidence type="ECO:0000256" key="5">
    <source>
        <dbReference type="ARBA" id="ARBA00023157"/>
    </source>
</evidence>
<evidence type="ECO:0000259" key="8">
    <source>
        <dbReference type="PROSITE" id="PS50240"/>
    </source>
</evidence>
<dbReference type="PANTHER" id="PTHR24271">
    <property type="entry name" value="KALLIKREIN-RELATED"/>
    <property type="match status" value="1"/>
</dbReference>
<dbReference type="PROSITE" id="PS00135">
    <property type="entry name" value="TRYPSIN_SER"/>
    <property type="match status" value="1"/>
</dbReference>
<name>A0A1U8D8B6_ALLSI</name>
<dbReference type="eggNOG" id="KOG3627">
    <property type="taxonomic scope" value="Eukaryota"/>
</dbReference>
<dbReference type="InterPro" id="IPR001254">
    <property type="entry name" value="Trypsin_dom"/>
</dbReference>
<accession>A0A1U8D8B6</accession>
<dbReference type="KEGG" id="asn:102369547"/>
<organism evidence="9 10">
    <name type="scientific">Alligator sinensis</name>
    <name type="common">Chinese alligator</name>
    <dbReference type="NCBI Taxonomy" id="38654"/>
    <lineage>
        <taxon>Eukaryota</taxon>
        <taxon>Metazoa</taxon>
        <taxon>Chordata</taxon>
        <taxon>Craniata</taxon>
        <taxon>Vertebrata</taxon>
        <taxon>Euteleostomi</taxon>
        <taxon>Archelosauria</taxon>
        <taxon>Archosauria</taxon>
        <taxon>Crocodylia</taxon>
        <taxon>Alligatoridae</taxon>
        <taxon>Alligatorinae</taxon>
        <taxon>Alligator</taxon>
    </lineage>
</organism>
<dbReference type="GO" id="GO:0006508">
    <property type="term" value="P:proteolysis"/>
    <property type="evidence" value="ECO:0007669"/>
    <property type="project" value="UniProtKB-KW"/>
</dbReference>
<dbReference type="CDD" id="cd00190">
    <property type="entry name" value="Tryp_SPc"/>
    <property type="match status" value="1"/>
</dbReference>